<dbReference type="GO" id="GO:0016810">
    <property type="term" value="F:hydrolase activity, acting on carbon-nitrogen (but not peptide) bonds"/>
    <property type="evidence" value="ECO:0007669"/>
    <property type="project" value="InterPro"/>
</dbReference>
<dbReference type="AlphaFoldDB" id="A0A645B3N4"/>
<evidence type="ECO:0000259" key="1">
    <source>
        <dbReference type="Pfam" id="PF01979"/>
    </source>
</evidence>
<evidence type="ECO:0000313" key="2">
    <source>
        <dbReference type="EMBL" id="MPM57763.1"/>
    </source>
</evidence>
<comment type="caution">
    <text evidence="2">The sequence shown here is derived from an EMBL/GenBank/DDBJ whole genome shotgun (WGS) entry which is preliminary data.</text>
</comment>
<keyword evidence="2" id="KW-0378">Hydrolase</keyword>
<dbReference type="PANTHER" id="PTHR43794">
    <property type="entry name" value="AMINOHYDROLASE SSNA-RELATED"/>
    <property type="match status" value="1"/>
</dbReference>
<dbReference type="InterPro" id="IPR050287">
    <property type="entry name" value="MTA/SAH_deaminase"/>
</dbReference>
<dbReference type="Gene3D" id="3.20.20.140">
    <property type="entry name" value="Metal-dependent hydrolases"/>
    <property type="match status" value="1"/>
</dbReference>
<dbReference type="EMBL" id="VSSQ01016432">
    <property type="protein sequence ID" value="MPM57763.1"/>
    <property type="molecule type" value="Genomic_DNA"/>
</dbReference>
<dbReference type="PANTHER" id="PTHR43794:SF5">
    <property type="entry name" value="CHLOROHYDROLASE FAMILY PROTEIN"/>
    <property type="match status" value="1"/>
</dbReference>
<dbReference type="SUPFAM" id="SSF51338">
    <property type="entry name" value="Composite domain of metallo-dependent hydrolases"/>
    <property type="match status" value="1"/>
</dbReference>
<reference evidence="2" key="1">
    <citation type="submission" date="2019-08" db="EMBL/GenBank/DDBJ databases">
        <authorList>
            <person name="Kucharzyk K."/>
            <person name="Murdoch R.W."/>
            <person name="Higgins S."/>
            <person name="Loffler F."/>
        </authorList>
    </citation>
    <scope>NUCLEOTIDE SEQUENCE</scope>
</reference>
<dbReference type="InterPro" id="IPR011059">
    <property type="entry name" value="Metal-dep_hydrolase_composite"/>
</dbReference>
<dbReference type="Gene3D" id="2.30.40.10">
    <property type="entry name" value="Urease, subunit C, domain 1"/>
    <property type="match status" value="1"/>
</dbReference>
<dbReference type="EC" id="3.5.4.45" evidence="2"/>
<dbReference type="SUPFAM" id="SSF51556">
    <property type="entry name" value="Metallo-dependent hydrolases"/>
    <property type="match status" value="1"/>
</dbReference>
<name>A0A645B3N4_9ZZZZ</name>
<dbReference type="InterPro" id="IPR032466">
    <property type="entry name" value="Metal_Hydrolase"/>
</dbReference>
<gene>
    <name evidence="2" type="primary">triA_2</name>
    <name evidence="2" type="ORF">SDC9_104586</name>
</gene>
<accession>A0A645B3N4</accession>
<dbReference type="CDD" id="cd01298">
    <property type="entry name" value="ATZ_TRZ_like"/>
    <property type="match status" value="1"/>
</dbReference>
<dbReference type="Pfam" id="PF01979">
    <property type="entry name" value="Amidohydro_1"/>
    <property type="match status" value="1"/>
</dbReference>
<proteinExistence type="predicted"/>
<sequence>MHCDILIRNCSLLTPEYDVRESVSVAIDGSYIAFIGNAGEAEEQYTPRETLDGRGKLLMPGFVDAHTHTCQQLLRGRLADEYPMIWTRFLVPFESTLTPDDVYWSAKLACLEMIRSGTTSFADSGGVHMHRAADAVIESGMRAAIARSTMDMGGEICSAMKESAEDAIARTEELYRNYHGAGDGRVEIWFALRQVMTCSPELVRRTAEKAAEYSTGIHAHLCEHRDEVRFCLERYRKRPAEFLDEMGALGPNLLTAHNVVLSEHDITLLAERQVKAVHCPRANVTNHGFPKTPRMLEAGVSIGLGCDGSGNTNSNLFDEMKTLRSATIAYWGLPVFDPVVLRCSELLKMATAGGSAAMGHSALTGTVETGKKADLILLNLEQPHLFPTQNIVSTVVESADGHDVTDSIIDGKIVMKDREVLTMDARETLTECARRMKEIVSRAGYDS</sequence>
<feature type="domain" description="Amidohydrolase-related" evidence="1">
    <location>
        <begin position="58"/>
        <end position="414"/>
    </location>
</feature>
<dbReference type="InterPro" id="IPR006680">
    <property type="entry name" value="Amidohydro-rel"/>
</dbReference>
<organism evidence="2">
    <name type="scientific">bioreactor metagenome</name>
    <dbReference type="NCBI Taxonomy" id="1076179"/>
    <lineage>
        <taxon>unclassified sequences</taxon>
        <taxon>metagenomes</taxon>
        <taxon>ecological metagenomes</taxon>
    </lineage>
</organism>
<protein>
    <submittedName>
        <fullName evidence="2">Melamine deaminase</fullName>
        <ecNumber evidence="2">3.5.4.45</ecNumber>
    </submittedName>
</protein>